<gene>
    <name evidence="1" type="ORF">ACFSM0_11625</name>
</gene>
<comment type="caution">
    <text evidence="1">The sequence shown here is derived from an EMBL/GenBank/DDBJ whole genome shotgun (WGS) entry which is preliminary data.</text>
</comment>
<dbReference type="EMBL" id="JBHUIX010000011">
    <property type="protein sequence ID" value="MFD2174744.1"/>
    <property type="molecule type" value="Genomic_DNA"/>
</dbReference>
<dbReference type="SUPFAM" id="SSF53187">
    <property type="entry name" value="Zn-dependent exopeptidases"/>
    <property type="match status" value="1"/>
</dbReference>
<dbReference type="Proteomes" id="UP001597413">
    <property type="component" value="Unassembled WGS sequence"/>
</dbReference>
<proteinExistence type="predicted"/>
<dbReference type="Pfam" id="PF05013">
    <property type="entry name" value="FGase"/>
    <property type="match status" value="1"/>
</dbReference>
<reference evidence="2" key="1">
    <citation type="journal article" date="2019" name="Int. J. Syst. Evol. Microbiol.">
        <title>The Global Catalogue of Microorganisms (GCM) 10K type strain sequencing project: providing services to taxonomists for standard genome sequencing and annotation.</title>
        <authorList>
            <consortium name="The Broad Institute Genomics Platform"/>
            <consortium name="The Broad Institute Genome Sequencing Center for Infectious Disease"/>
            <person name="Wu L."/>
            <person name="Ma J."/>
        </authorList>
    </citation>
    <scope>NUCLEOTIDE SEQUENCE [LARGE SCALE GENOMIC DNA]</scope>
    <source>
        <strain evidence="2">CCUG 55131</strain>
    </source>
</reference>
<name>A0ABW5AB83_9RHOB</name>
<evidence type="ECO:0000313" key="2">
    <source>
        <dbReference type="Proteomes" id="UP001597413"/>
    </source>
</evidence>
<protein>
    <submittedName>
        <fullName evidence="1">N-formylglutamate amidohydrolase</fullName>
    </submittedName>
</protein>
<sequence length="249" mass="27563">MQVHANPPIVLNPAGQLPGLIVVDHAGITVPEHLHDLGLSPSWRNTHYFCDLGVAALAHSLAGKIDVPVVLCDVSRLVIDVNRWLDDPDSIPRDLEGTPIPANAAMVDQDRLARQEAVFWPYHCRVGEIWAQQTMRHARPFFFALHSCTRVFRGQRRPWDGGTIWNDDQVLSRHLLHSLGREPGLTLGDNKPYTGREGLYTVDRHTFGSGLPACGFEVANDMLETAGGIEVWADRLASALITVSEEEMA</sequence>
<dbReference type="RefSeq" id="WP_377390489.1">
    <property type="nucleotide sequence ID" value="NZ_JBHUIX010000011.1"/>
</dbReference>
<dbReference type="InterPro" id="IPR007709">
    <property type="entry name" value="N-FG_amidohydro"/>
</dbReference>
<accession>A0ABW5AB83</accession>
<evidence type="ECO:0000313" key="1">
    <source>
        <dbReference type="EMBL" id="MFD2174744.1"/>
    </source>
</evidence>
<organism evidence="1 2">
    <name type="scientific">Rhodobacter lacus</name>
    <dbReference type="NCBI Taxonomy" id="1641972"/>
    <lineage>
        <taxon>Bacteria</taxon>
        <taxon>Pseudomonadati</taxon>
        <taxon>Pseudomonadota</taxon>
        <taxon>Alphaproteobacteria</taxon>
        <taxon>Rhodobacterales</taxon>
        <taxon>Rhodobacter group</taxon>
        <taxon>Rhodobacter</taxon>
    </lineage>
</organism>
<keyword evidence="2" id="KW-1185">Reference proteome</keyword>
<dbReference type="Gene3D" id="3.40.630.40">
    <property type="entry name" value="Zn-dependent exopeptidases"/>
    <property type="match status" value="1"/>
</dbReference>